<dbReference type="AlphaFoldDB" id="A0A840PNE2"/>
<dbReference type="RefSeq" id="WP_016837695.1">
    <property type="nucleotide sequence ID" value="NZ_JAAXPW010000002.1"/>
</dbReference>
<name>A0A840PNE2_URETH</name>
<protein>
    <submittedName>
        <fullName evidence="1">Uncharacterized protein</fullName>
    </submittedName>
</protein>
<evidence type="ECO:0000313" key="1">
    <source>
        <dbReference type="EMBL" id="MBB5148019.1"/>
    </source>
</evidence>
<sequence length="42" mass="4832">MRIPGLPKPSAPKRERGLFKAFTEAALKRVKKRGYVRVPPRK</sequence>
<dbReference type="Proteomes" id="UP000557217">
    <property type="component" value="Unassembled WGS sequence"/>
</dbReference>
<gene>
    <name evidence="1" type="ORF">HNR36_000401</name>
</gene>
<comment type="caution">
    <text evidence="1">The sequence shown here is derived from an EMBL/GenBank/DDBJ whole genome shotgun (WGS) entry which is preliminary data.</text>
</comment>
<accession>A0A840PNE2</accession>
<keyword evidence="2" id="KW-1185">Reference proteome</keyword>
<organism evidence="1 2">
    <name type="scientific">Ureibacillus thermosphaericus</name>
    <dbReference type="NCBI Taxonomy" id="51173"/>
    <lineage>
        <taxon>Bacteria</taxon>
        <taxon>Bacillati</taxon>
        <taxon>Bacillota</taxon>
        <taxon>Bacilli</taxon>
        <taxon>Bacillales</taxon>
        <taxon>Caryophanaceae</taxon>
        <taxon>Ureibacillus</taxon>
    </lineage>
</organism>
<evidence type="ECO:0000313" key="2">
    <source>
        <dbReference type="Proteomes" id="UP000557217"/>
    </source>
</evidence>
<dbReference type="EMBL" id="JACHGZ010000002">
    <property type="protein sequence ID" value="MBB5148019.1"/>
    <property type="molecule type" value="Genomic_DNA"/>
</dbReference>
<reference evidence="1 2" key="1">
    <citation type="submission" date="2020-08" db="EMBL/GenBank/DDBJ databases">
        <title>Genomic Encyclopedia of Type Strains, Phase IV (KMG-IV): sequencing the most valuable type-strain genomes for metagenomic binning, comparative biology and taxonomic classification.</title>
        <authorList>
            <person name="Goeker M."/>
        </authorList>
    </citation>
    <scope>NUCLEOTIDE SEQUENCE [LARGE SCALE GENOMIC DNA]</scope>
    <source>
        <strain evidence="1 2">DSM 10633</strain>
    </source>
</reference>
<proteinExistence type="predicted"/>